<evidence type="ECO:0000259" key="1">
    <source>
        <dbReference type="Pfam" id="PF11931"/>
    </source>
</evidence>
<dbReference type="PaxDb" id="55529-EKX30772"/>
<feature type="non-terminal residue" evidence="2">
    <location>
        <position position="1"/>
    </location>
</feature>
<dbReference type="Pfam" id="PF11931">
    <property type="entry name" value="SF3a60_Prp9_C"/>
    <property type="match status" value="1"/>
</dbReference>
<dbReference type="RefSeq" id="XP_005817752.1">
    <property type="nucleotide sequence ID" value="XM_005817695.1"/>
</dbReference>
<keyword evidence="4" id="KW-1185">Reference proteome</keyword>
<reference evidence="4" key="2">
    <citation type="submission" date="2012-11" db="EMBL/GenBank/DDBJ databases">
        <authorList>
            <person name="Kuo A."/>
            <person name="Curtis B.A."/>
            <person name="Tanifuji G."/>
            <person name="Burki F."/>
            <person name="Gruber A."/>
            <person name="Irimia M."/>
            <person name="Maruyama S."/>
            <person name="Arias M.C."/>
            <person name="Ball S.G."/>
            <person name="Gile G.H."/>
            <person name="Hirakawa Y."/>
            <person name="Hopkins J.F."/>
            <person name="Rensing S.A."/>
            <person name="Schmutz J."/>
            <person name="Symeonidi A."/>
            <person name="Elias M."/>
            <person name="Eveleigh R.J."/>
            <person name="Herman E.K."/>
            <person name="Klute M.J."/>
            <person name="Nakayama T."/>
            <person name="Obornik M."/>
            <person name="Reyes-Prieto A."/>
            <person name="Armbrust E.V."/>
            <person name="Aves S.J."/>
            <person name="Beiko R.G."/>
            <person name="Coutinho P."/>
            <person name="Dacks J.B."/>
            <person name="Durnford D.G."/>
            <person name="Fast N.M."/>
            <person name="Green B.R."/>
            <person name="Grisdale C."/>
            <person name="Hempe F."/>
            <person name="Henrissat B."/>
            <person name="Hoppner M.P."/>
            <person name="Ishida K.-I."/>
            <person name="Kim E."/>
            <person name="Koreny L."/>
            <person name="Kroth P.G."/>
            <person name="Liu Y."/>
            <person name="Malik S.-B."/>
            <person name="Maier U.G."/>
            <person name="McRose D."/>
            <person name="Mock T."/>
            <person name="Neilson J.A."/>
            <person name="Onodera N.T."/>
            <person name="Poole A.M."/>
            <person name="Pritham E.J."/>
            <person name="Richards T.A."/>
            <person name="Rocap G."/>
            <person name="Roy S.W."/>
            <person name="Sarai C."/>
            <person name="Schaack S."/>
            <person name="Shirato S."/>
            <person name="Slamovits C.H."/>
            <person name="Spencer D.F."/>
            <person name="Suzuki S."/>
            <person name="Worden A.Z."/>
            <person name="Zauner S."/>
            <person name="Barry K."/>
            <person name="Bell C."/>
            <person name="Bharti A.K."/>
            <person name="Crow J.A."/>
            <person name="Grimwood J."/>
            <person name="Kramer R."/>
            <person name="Lindquist E."/>
            <person name="Lucas S."/>
            <person name="Salamov A."/>
            <person name="McFadden G.I."/>
            <person name="Lane C.E."/>
            <person name="Keeling P.J."/>
            <person name="Gray M.W."/>
            <person name="Grigoriev I.V."/>
            <person name="Archibald J.M."/>
        </authorList>
    </citation>
    <scope>NUCLEOTIDE SEQUENCE</scope>
    <source>
        <strain evidence="4">CCMP2712</strain>
    </source>
</reference>
<dbReference type="eggNOG" id="KOG2636">
    <property type="taxonomic scope" value="Eukaryota"/>
</dbReference>
<dbReference type="STRING" id="905079.L1I414"/>
<gene>
    <name evidence="2" type="ORF">GUITHDRAFT_123012</name>
</gene>
<organism evidence="2">
    <name type="scientific">Guillardia theta (strain CCMP2712)</name>
    <name type="common">Cryptophyte</name>
    <dbReference type="NCBI Taxonomy" id="905079"/>
    <lineage>
        <taxon>Eukaryota</taxon>
        <taxon>Cryptophyceae</taxon>
        <taxon>Pyrenomonadales</taxon>
        <taxon>Geminigeraceae</taxon>
        <taxon>Guillardia</taxon>
    </lineage>
</organism>
<dbReference type="GO" id="GO:0000398">
    <property type="term" value="P:mRNA splicing, via spliceosome"/>
    <property type="evidence" value="ECO:0007669"/>
    <property type="project" value="InterPro"/>
</dbReference>
<protein>
    <recommendedName>
        <fullName evidence="1">Splicing factor SF3a60 /Prp9 subunit C-terminal domain-containing protein</fullName>
    </recommendedName>
</protein>
<evidence type="ECO:0000313" key="3">
    <source>
        <dbReference type="EnsemblProtists" id="EKX30772"/>
    </source>
</evidence>
<proteinExistence type="predicted"/>
<dbReference type="OMA" id="ICGNESY"/>
<evidence type="ECO:0000313" key="2">
    <source>
        <dbReference type="EMBL" id="EKX30772.1"/>
    </source>
</evidence>
<evidence type="ECO:0000313" key="4">
    <source>
        <dbReference type="Proteomes" id="UP000011087"/>
    </source>
</evidence>
<dbReference type="GO" id="GO:0005681">
    <property type="term" value="C:spliceosomal complex"/>
    <property type="evidence" value="ECO:0007669"/>
    <property type="project" value="InterPro"/>
</dbReference>
<dbReference type="EMBL" id="JH993570">
    <property type="protein sequence ID" value="EKX30772.1"/>
    <property type="molecule type" value="Genomic_DNA"/>
</dbReference>
<dbReference type="InterPro" id="IPR024598">
    <property type="entry name" value="SF3a60/Prp9_C"/>
</dbReference>
<accession>L1I414</accession>
<sequence length="62" mass="7219">IPNTRAFHNITKIQDALDLFERLKKDARLKEFDAQNQEEFEDAAGNVLSKKTYQDLLRQGLL</sequence>
<dbReference type="GO" id="GO:0003723">
    <property type="term" value="F:RNA binding"/>
    <property type="evidence" value="ECO:0007669"/>
    <property type="project" value="InterPro"/>
</dbReference>
<dbReference type="AlphaFoldDB" id="L1I414"/>
<dbReference type="KEGG" id="gtt:GUITHDRAFT_123012"/>
<dbReference type="OrthoDB" id="2160351at2759"/>
<name>L1I414_GUITC</name>
<reference evidence="3" key="3">
    <citation type="submission" date="2015-06" db="UniProtKB">
        <authorList>
            <consortium name="EnsemblProtists"/>
        </authorList>
    </citation>
    <scope>IDENTIFICATION</scope>
</reference>
<reference evidence="2 4" key="1">
    <citation type="journal article" date="2012" name="Nature">
        <title>Algal genomes reveal evolutionary mosaicism and the fate of nucleomorphs.</title>
        <authorList>
            <consortium name="DOE Joint Genome Institute"/>
            <person name="Curtis B.A."/>
            <person name="Tanifuji G."/>
            <person name="Burki F."/>
            <person name="Gruber A."/>
            <person name="Irimia M."/>
            <person name="Maruyama S."/>
            <person name="Arias M.C."/>
            <person name="Ball S.G."/>
            <person name="Gile G.H."/>
            <person name="Hirakawa Y."/>
            <person name="Hopkins J.F."/>
            <person name="Kuo A."/>
            <person name="Rensing S.A."/>
            <person name="Schmutz J."/>
            <person name="Symeonidi A."/>
            <person name="Elias M."/>
            <person name="Eveleigh R.J."/>
            <person name="Herman E.K."/>
            <person name="Klute M.J."/>
            <person name="Nakayama T."/>
            <person name="Obornik M."/>
            <person name="Reyes-Prieto A."/>
            <person name="Armbrust E.V."/>
            <person name="Aves S.J."/>
            <person name="Beiko R.G."/>
            <person name="Coutinho P."/>
            <person name="Dacks J.B."/>
            <person name="Durnford D.G."/>
            <person name="Fast N.M."/>
            <person name="Green B.R."/>
            <person name="Grisdale C.J."/>
            <person name="Hempel F."/>
            <person name="Henrissat B."/>
            <person name="Hoppner M.P."/>
            <person name="Ishida K."/>
            <person name="Kim E."/>
            <person name="Koreny L."/>
            <person name="Kroth P.G."/>
            <person name="Liu Y."/>
            <person name="Malik S.B."/>
            <person name="Maier U.G."/>
            <person name="McRose D."/>
            <person name="Mock T."/>
            <person name="Neilson J.A."/>
            <person name="Onodera N.T."/>
            <person name="Poole A.M."/>
            <person name="Pritham E.J."/>
            <person name="Richards T.A."/>
            <person name="Rocap G."/>
            <person name="Roy S.W."/>
            <person name="Sarai C."/>
            <person name="Schaack S."/>
            <person name="Shirato S."/>
            <person name="Slamovits C.H."/>
            <person name="Spencer D.F."/>
            <person name="Suzuki S."/>
            <person name="Worden A.Z."/>
            <person name="Zauner S."/>
            <person name="Barry K."/>
            <person name="Bell C."/>
            <person name="Bharti A.K."/>
            <person name="Crow J.A."/>
            <person name="Grimwood J."/>
            <person name="Kramer R."/>
            <person name="Lindquist E."/>
            <person name="Lucas S."/>
            <person name="Salamov A."/>
            <person name="McFadden G.I."/>
            <person name="Lane C.E."/>
            <person name="Keeling P.J."/>
            <person name="Gray M.W."/>
            <person name="Grigoriev I.V."/>
            <person name="Archibald J.M."/>
        </authorList>
    </citation>
    <scope>NUCLEOTIDE SEQUENCE</scope>
    <source>
        <strain evidence="2 4">CCMP2712</strain>
    </source>
</reference>
<dbReference type="HOGENOM" id="CLU_184171_0_0_1"/>
<dbReference type="GeneID" id="17287492"/>
<dbReference type="Proteomes" id="UP000011087">
    <property type="component" value="Unassembled WGS sequence"/>
</dbReference>
<dbReference type="EnsemblProtists" id="EKX30772">
    <property type="protein sequence ID" value="EKX30772"/>
    <property type="gene ID" value="GUITHDRAFT_123012"/>
</dbReference>
<feature type="domain" description="Splicing factor SF3a60 /Prp9 subunit C-terminal" evidence="1">
    <location>
        <begin position="1"/>
        <end position="62"/>
    </location>
</feature>